<organism evidence="2 3">
    <name type="scientific">Lusitaniella coriacea LEGE 07157</name>
    <dbReference type="NCBI Taxonomy" id="945747"/>
    <lineage>
        <taxon>Bacteria</taxon>
        <taxon>Bacillati</taxon>
        <taxon>Cyanobacteriota</taxon>
        <taxon>Cyanophyceae</taxon>
        <taxon>Spirulinales</taxon>
        <taxon>Lusitaniellaceae</taxon>
        <taxon>Lusitaniella</taxon>
    </lineage>
</organism>
<dbReference type="EMBL" id="JADEWZ010000004">
    <property type="protein sequence ID" value="MBE9114987.1"/>
    <property type="molecule type" value="Genomic_DNA"/>
</dbReference>
<keyword evidence="3" id="KW-1185">Reference proteome</keyword>
<evidence type="ECO:0000313" key="2">
    <source>
        <dbReference type="EMBL" id="MBE9114987.1"/>
    </source>
</evidence>
<proteinExistence type="predicted"/>
<dbReference type="Proteomes" id="UP000654482">
    <property type="component" value="Unassembled WGS sequence"/>
</dbReference>
<sequence>MTAFKFKPTLALAIAATIPLSQKAWGQSVTVEGELENSDEINAFAPATEIEEETATIAEPSTPISSPEPEFAVVPEPLIQVERTPEPEVEELESSSSEEEGKFTSVSTEQTLEAEVKILEQKATNKAEPSMPASLEEPEFSSVESLPEYPNYAKSAADLQRQIPEEKAIENCTKTGQGNCAEQAQKSEVAVLETSQLIEEVTQDSNENNPLIPREIPSLVPATTQEEIPEIPAVENEEFQLSPRVIPNERITPAITSLSLNNVPISHLTEWEASATDTFGDNINNQFSVNGTVRLNSQISESLTQDNVYTIEQNGHYLQLQTATQSREIETSVVEPQTLLGFQIQMSLTAPCRLPNTDPSQQCTYTPGLITDRESIDPDTLLPTRVLQPSRLGDEVTAESLAAIQQPGFQMGANGQQVGIDLFFPNAGTIDGNEQSSSTSVRREETVDNTPVPIYASVRQIVRANDREAVLGRTIRGVPFVVGDKNTLLNSALQLSNFLPDAEPTLEGSENPVNTNVNRNLFLAANNTRLPANSFTVYQAGIGRAETPEADITDIRETPAANFNSLWLGISPITERSFSTTNRFEVTGPRRTIAEGGGEGGVNSDVSFLSLVNGQEFSTQNLPNFYTQVYLKFFNTDVNSITGSRLREETNYYPHLSFTGNVTGTEDIFRYYAGAIAGNNIKAYLGADYTKTTQNGWSFAAGGIGYLNPDRDYYSQLQGSVAKRITLGDNANLVLSGSANYALDRETTIGETVIIDPASSLSVGARANVGPISAGVAGFFGGILPNSVGNTLVTDLAVNVGDRARISGYYTPINNSSSRSRYGVKADVKLGDDYNSPTLSLGWANQQYGFGNDPSGSEIVQNDNVFTIQMRFGSPRNPFSLPNPTP</sequence>
<name>A0A8J7AWW0_9CYAN</name>
<feature type="compositionally biased region" description="Acidic residues" evidence="1">
    <location>
        <begin position="87"/>
        <end position="98"/>
    </location>
</feature>
<dbReference type="AlphaFoldDB" id="A0A8J7AWW0"/>
<reference evidence="2" key="1">
    <citation type="submission" date="2020-10" db="EMBL/GenBank/DDBJ databases">
        <authorList>
            <person name="Castelo-Branco R."/>
            <person name="Eusebio N."/>
            <person name="Adriana R."/>
            <person name="Vieira A."/>
            <person name="Brugerolle De Fraissinette N."/>
            <person name="Rezende De Castro R."/>
            <person name="Schneider M.P."/>
            <person name="Vasconcelos V."/>
            <person name="Leao P.N."/>
        </authorList>
    </citation>
    <scope>NUCLEOTIDE SEQUENCE</scope>
    <source>
        <strain evidence="2">LEGE 07157</strain>
    </source>
</reference>
<accession>A0A8J7AWW0</accession>
<evidence type="ECO:0000313" key="3">
    <source>
        <dbReference type="Proteomes" id="UP000654482"/>
    </source>
</evidence>
<protein>
    <submittedName>
        <fullName evidence="2">Uncharacterized protein</fullName>
    </submittedName>
</protein>
<feature type="region of interest" description="Disordered" evidence="1">
    <location>
        <begin position="82"/>
        <end position="108"/>
    </location>
</feature>
<dbReference type="RefSeq" id="WP_194028080.1">
    <property type="nucleotide sequence ID" value="NZ_JADEWZ010000004.1"/>
</dbReference>
<evidence type="ECO:0000256" key="1">
    <source>
        <dbReference type="SAM" id="MobiDB-lite"/>
    </source>
</evidence>
<comment type="caution">
    <text evidence="2">The sequence shown here is derived from an EMBL/GenBank/DDBJ whole genome shotgun (WGS) entry which is preliminary data.</text>
</comment>
<gene>
    <name evidence="2" type="ORF">IQ249_03650</name>
</gene>